<evidence type="ECO:0000259" key="12">
    <source>
        <dbReference type="PROSITE" id="PS50234"/>
    </source>
</evidence>
<reference evidence="14" key="1">
    <citation type="submission" date="2023-04" db="EMBL/GenBank/DDBJ databases">
        <title>Chromosome-level genome of Chaenocephalus aceratus.</title>
        <authorList>
            <person name="Park H."/>
        </authorList>
    </citation>
    <scope>NUCLEOTIDE SEQUENCE</scope>
    <source>
        <strain evidence="14">DE</strain>
        <tissue evidence="14">Muscle</tissue>
    </source>
</reference>
<evidence type="ECO:0000256" key="10">
    <source>
        <dbReference type="ARBA" id="ARBA00039924"/>
    </source>
</evidence>
<dbReference type="InterPro" id="IPR013694">
    <property type="entry name" value="VIT"/>
</dbReference>
<feature type="domain" description="VIT" evidence="13">
    <location>
        <begin position="861"/>
        <end position="1000"/>
    </location>
</feature>
<dbReference type="InterPro" id="IPR010600">
    <property type="entry name" value="ITI_HC_C"/>
</dbReference>
<sequence length="1665" mass="186682">MSGLQGVGLLLLWGSACLGLPGLVRGALVISGDQEALQKRSTNEDMVEVYSVRLDCTVTSRFAHTVMTSKALNRANSSQEIFFEVELPKTAFIANFSMEIDGQVYVGDIKEKEKAKKQYEKAVSSGQTAGLVKASGRKMEKFSVSVNIAAESNVTFILTYEELLQRKLGRYEILTRVKPKQRVQEFQIVTNIYEPKGISYVDAHATFLSNELLPLVDKRVTDNKAHISFSPTMEEQRKCPDCEGTLIDGDFLVTYDVNRAKSQWDIQIVNGYFVHFFAPPDLPRVPKNVVFVIDRSGSMSGTKMAQTREALLAILKDIHEDDHFAIIQFDDEIDSWKESLTKATKENVDEAMKYFSRLGHIGSTNINDAVLRGVNMLVKDRQEEKLPERSIDMIILLTDGMPNSGESNIGKIQTNVHSAMGGNMSLFCLGFGNDVEYSFLDVMSKQNKGMARRIYEGSDAAVQIQGFYEEVASPLLLEVDLRYPENAVDSLTTNHYSQLFNGSEIVVAGRLTDNDLDNFMVEVFAQGFDEDFKVQGQASAEDWDVLYPDEEYIFGDFTEHLWAYLTIQQLLETSKSGTPEEKSNATAKALDMSLQYSFVTPLTSMVVTKPDTEDGPDSPFIADKLTEVDGDPHFLIELPERDDALCFNINDKPGTIFRTSWCSRTANSVNLLLTKDRSLTVTLKDSVKFVVLLHKVWAKHPYHRDYLGFYTLDSHLLSPLVHGLLGQFYHGIEYEVSELRPGEVPEKPDATMYVKGRELNVTRGWQRDFRTDVKNGENVPCWFIHSNGTGLIDGDATEYVVSGLFKTVAYGQSYILSSAKLLFSGRLVMSGLQGVGLLLLWGSACLGLPGLVRGALVISGDQEALQKRSTNEDMVEVHSVRLDCTVTSRFAHTVMTSKALNRANSSQEIFFEVDLPKTAFIANFSMASGRKMEKFSVSVNIAAESNVTFILTYEELLQRKLGRYEILTRVKPKQRVQEFQIVTNIYEPKGISYVDAHATFLSNELLPLVDKRVTDNKAHISFSPTMEEQRKCPDCEGTLIDGDFIVTYDVNRAKSQWDIQIVNGYFVHFFAPPDLPRVPKNVVFVIDRSGSMNGQKMAQTREALLAILKDIHEDDHFAIIQFDDKIDSWKESLIKATKENVDEAMKYVSGIVDNGYTNINDAVLRGVNMLVKDRQEEKLPERSIDMIILLTDGMPNAGQSNIGRIQTNVHSAMGGNMSLFCLGFGNDVEYSFLDVMSKQNKGMARRIYEGSDAAVQLQGFYEEVASPLLLEVDLRYPENAVDSLTTNHYSQLFNGSEIVVAGRLTDNDLDNFMVEVFAQGFDEDFKVQGQASAEDWDVLYPDEEYIFGDFTERLWAYLTIQQLLETSKTGTPEEKSNATAKALDMSLQYSFVTPLTSMVVTKPDTEDGPDSPLIADKLTEVDGDPHFLIELPERDDALCFNINNKPGTIFNLVRDPIPGILVNGEIIGDKMIPPDGQINTYFWRFGIVHQSLGVRLEVSTQDIVVLQDGKQVKLLWSDNASVKGTNVDLLLTKDRSLTVTLKDSVKFVILLHKVWAKHPYHRDYLGFYTLDSHLLSPVVHGLLGQFYHGIEYEVSELRPGEVPEKPDATMYVKGRELNVTRLAERLQEDVKNGENVPCWFIHSNGTGLIDGDATEYVVSGLFKTV</sequence>
<dbReference type="Gene3D" id="3.40.50.410">
    <property type="entry name" value="von Willebrand factor, type A domain"/>
    <property type="match status" value="2"/>
</dbReference>
<feature type="domain" description="VWFA" evidence="12">
    <location>
        <begin position="288"/>
        <end position="471"/>
    </location>
</feature>
<dbReference type="FunFam" id="3.40.50.410:FF:000013">
    <property type="entry name" value="inter-alpha-trypsin inhibitor heavy chain H2"/>
    <property type="match status" value="2"/>
</dbReference>
<keyword evidence="15" id="KW-1185">Reference proteome</keyword>
<dbReference type="SUPFAM" id="SSF53300">
    <property type="entry name" value="vWA-like"/>
    <property type="match status" value="2"/>
</dbReference>
<evidence type="ECO:0000256" key="7">
    <source>
        <dbReference type="ARBA" id="ARBA00022974"/>
    </source>
</evidence>
<gene>
    <name evidence="14" type="ORF">KUDE01_004603</name>
</gene>
<evidence type="ECO:0000256" key="2">
    <source>
        <dbReference type="ARBA" id="ARBA00010158"/>
    </source>
</evidence>
<dbReference type="PROSITE" id="PS51468">
    <property type="entry name" value="VIT"/>
    <property type="match status" value="2"/>
</dbReference>
<comment type="caution">
    <text evidence="14">The sequence shown here is derived from an EMBL/GenBank/DDBJ whole genome shotgun (WGS) entry which is preliminary data.</text>
</comment>
<dbReference type="GO" id="GO:0004867">
    <property type="term" value="F:serine-type endopeptidase inhibitor activity"/>
    <property type="evidence" value="ECO:0007669"/>
    <property type="project" value="UniProtKB-KW"/>
</dbReference>
<dbReference type="Pfam" id="PF00092">
    <property type="entry name" value="VWA"/>
    <property type="match status" value="2"/>
</dbReference>
<protein>
    <recommendedName>
        <fullName evidence="10">Inter-alpha-trypsin inhibitor heavy chain H3</fullName>
    </recommendedName>
</protein>
<comment type="similarity">
    <text evidence="2">Belongs to the ITIH family.</text>
</comment>
<dbReference type="InterPro" id="IPR002035">
    <property type="entry name" value="VWF_A"/>
</dbReference>
<keyword evidence="7" id="KW-0654">Proteoglycan</keyword>
<keyword evidence="3" id="KW-0964">Secreted</keyword>
<dbReference type="SMART" id="SM00327">
    <property type="entry name" value="VWA"/>
    <property type="match status" value="2"/>
</dbReference>
<dbReference type="Pfam" id="PF08487">
    <property type="entry name" value="VIT"/>
    <property type="match status" value="2"/>
</dbReference>
<dbReference type="SMART" id="SM00609">
    <property type="entry name" value="VIT"/>
    <property type="match status" value="2"/>
</dbReference>
<evidence type="ECO:0000256" key="9">
    <source>
        <dbReference type="ARBA" id="ARBA00037051"/>
    </source>
</evidence>
<dbReference type="InterPro" id="IPR036465">
    <property type="entry name" value="vWFA_dom_sf"/>
</dbReference>
<feature type="domain" description="VIT" evidence="13">
    <location>
        <begin position="33"/>
        <end position="162"/>
    </location>
</feature>
<evidence type="ECO:0000256" key="11">
    <source>
        <dbReference type="SAM" id="SignalP"/>
    </source>
</evidence>
<comment type="subcellular location">
    <subcellularLocation>
        <location evidence="1">Secreted</location>
    </subcellularLocation>
</comment>
<evidence type="ECO:0000313" key="15">
    <source>
        <dbReference type="Proteomes" id="UP001228049"/>
    </source>
</evidence>
<feature type="signal peptide" evidence="11">
    <location>
        <begin position="1"/>
        <end position="26"/>
    </location>
</feature>
<proteinExistence type="inferred from homology"/>
<dbReference type="PANTHER" id="PTHR10338">
    <property type="entry name" value="INTER-ALPHA-TRYPSIN INHIBITOR HEAVY CHAIN FAMILY MEMBER"/>
    <property type="match status" value="1"/>
</dbReference>
<evidence type="ECO:0000259" key="13">
    <source>
        <dbReference type="PROSITE" id="PS51468"/>
    </source>
</evidence>
<comment type="function">
    <text evidence="9">May act as a carrier of hyaluronan in serum or as a binding protein between hyaluronan and other matrix protein, including those on cell surfaces in tissues to regulate the localization, synthesis and degradation of hyaluronan which are essential to cells undergoing biological processes.</text>
</comment>
<dbReference type="Pfam" id="PF06668">
    <property type="entry name" value="ITI_HC_C"/>
    <property type="match status" value="2"/>
</dbReference>
<dbReference type="PROSITE" id="PS50234">
    <property type="entry name" value="VWFA"/>
    <property type="match status" value="2"/>
</dbReference>
<feature type="chain" id="PRO_5042098238" description="Inter-alpha-trypsin inhibitor heavy chain H3" evidence="11">
    <location>
        <begin position="27"/>
        <end position="1665"/>
    </location>
</feature>
<evidence type="ECO:0000256" key="8">
    <source>
        <dbReference type="ARBA" id="ARBA00023180"/>
    </source>
</evidence>
<dbReference type="Proteomes" id="UP001228049">
    <property type="component" value="Unassembled WGS sequence"/>
</dbReference>
<evidence type="ECO:0000313" key="14">
    <source>
        <dbReference type="EMBL" id="KAK1901637.1"/>
    </source>
</evidence>
<name>A0AAD9CI23_DISEL</name>
<keyword evidence="8" id="KW-0325">Glycoprotein</keyword>
<evidence type="ECO:0000256" key="6">
    <source>
        <dbReference type="ARBA" id="ARBA00022900"/>
    </source>
</evidence>
<keyword evidence="6" id="KW-0722">Serine protease inhibitor</keyword>
<evidence type="ECO:0000256" key="4">
    <source>
        <dbReference type="ARBA" id="ARBA00022690"/>
    </source>
</evidence>
<evidence type="ECO:0000256" key="3">
    <source>
        <dbReference type="ARBA" id="ARBA00022525"/>
    </source>
</evidence>
<feature type="domain" description="VWFA" evidence="12">
    <location>
        <begin position="1081"/>
        <end position="1264"/>
    </location>
</feature>
<dbReference type="PANTHER" id="PTHR10338:SF115">
    <property type="entry name" value="INTER-ALPHA-TRYPSIN INHIBITOR HEAVY CHAIN H3"/>
    <property type="match status" value="1"/>
</dbReference>
<dbReference type="GO" id="GO:0005576">
    <property type="term" value="C:extracellular region"/>
    <property type="evidence" value="ECO:0007669"/>
    <property type="project" value="UniProtKB-SubCell"/>
</dbReference>
<keyword evidence="5 11" id="KW-0732">Signal</keyword>
<accession>A0AAD9CI23</accession>
<evidence type="ECO:0000256" key="5">
    <source>
        <dbReference type="ARBA" id="ARBA00022729"/>
    </source>
</evidence>
<dbReference type="EMBL" id="JASDAP010000006">
    <property type="protein sequence ID" value="KAK1901637.1"/>
    <property type="molecule type" value="Genomic_DNA"/>
</dbReference>
<dbReference type="InterPro" id="IPR050934">
    <property type="entry name" value="ITIH"/>
</dbReference>
<evidence type="ECO:0000256" key="1">
    <source>
        <dbReference type="ARBA" id="ARBA00004613"/>
    </source>
</evidence>
<keyword evidence="4" id="KW-0646">Protease inhibitor</keyword>
<dbReference type="GO" id="GO:0030212">
    <property type="term" value="P:hyaluronan metabolic process"/>
    <property type="evidence" value="ECO:0007669"/>
    <property type="project" value="InterPro"/>
</dbReference>
<organism evidence="14 15">
    <name type="scientific">Dissostichus eleginoides</name>
    <name type="common">Patagonian toothfish</name>
    <name type="synonym">Dissostichus amissus</name>
    <dbReference type="NCBI Taxonomy" id="100907"/>
    <lineage>
        <taxon>Eukaryota</taxon>
        <taxon>Metazoa</taxon>
        <taxon>Chordata</taxon>
        <taxon>Craniata</taxon>
        <taxon>Vertebrata</taxon>
        <taxon>Euteleostomi</taxon>
        <taxon>Actinopterygii</taxon>
        <taxon>Neopterygii</taxon>
        <taxon>Teleostei</taxon>
        <taxon>Neoteleostei</taxon>
        <taxon>Acanthomorphata</taxon>
        <taxon>Eupercaria</taxon>
        <taxon>Perciformes</taxon>
        <taxon>Notothenioidei</taxon>
        <taxon>Nototheniidae</taxon>
        <taxon>Dissostichus</taxon>
    </lineage>
</organism>